<feature type="compositionally biased region" description="Polar residues" evidence="1">
    <location>
        <begin position="162"/>
        <end position="173"/>
    </location>
</feature>
<keyword evidence="3" id="KW-1185">Reference proteome</keyword>
<dbReference type="Proteomes" id="UP000504629">
    <property type="component" value="Unplaced"/>
</dbReference>
<protein>
    <submittedName>
        <fullName evidence="4">Uncharacterized protein LOC114250932 isoform X1</fullName>
    </submittedName>
</protein>
<feature type="signal peptide" evidence="2">
    <location>
        <begin position="1"/>
        <end position="21"/>
    </location>
</feature>
<organism evidence="3 4">
    <name type="scientific">Bombyx mandarina</name>
    <name type="common">Wild silk moth</name>
    <name type="synonym">Wild silkworm</name>
    <dbReference type="NCBI Taxonomy" id="7092"/>
    <lineage>
        <taxon>Eukaryota</taxon>
        <taxon>Metazoa</taxon>
        <taxon>Ecdysozoa</taxon>
        <taxon>Arthropoda</taxon>
        <taxon>Hexapoda</taxon>
        <taxon>Insecta</taxon>
        <taxon>Pterygota</taxon>
        <taxon>Neoptera</taxon>
        <taxon>Endopterygota</taxon>
        <taxon>Lepidoptera</taxon>
        <taxon>Glossata</taxon>
        <taxon>Ditrysia</taxon>
        <taxon>Bombycoidea</taxon>
        <taxon>Bombycidae</taxon>
        <taxon>Bombycinae</taxon>
        <taxon>Bombyx</taxon>
    </lineage>
</organism>
<evidence type="ECO:0000313" key="4">
    <source>
        <dbReference type="RefSeq" id="XP_028040842.1"/>
    </source>
</evidence>
<keyword evidence="2" id="KW-0732">Signal</keyword>
<evidence type="ECO:0000256" key="1">
    <source>
        <dbReference type="SAM" id="MobiDB-lite"/>
    </source>
</evidence>
<evidence type="ECO:0000313" key="3">
    <source>
        <dbReference type="Proteomes" id="UP000504629"/>
    </source>
</evidence>
<gene>
    <name evidence="4" type="primary">LOC114250932</name>
</gene>
<dbReference type="RefSeq" id="XP_028040842.1">
    <property type="nucleotide sequence ID" value="XM_028185041.1"/>
</dbReference>
<accession>A0A6J2KIR4</accession>
<feature type="region of interest" description="Disordered" evidence="1">
    <location>
        <begin position="98"/>
        <end position="184"/>
    </location>
</feature>
<dbReference type="AlphaFoldDB" id="A0A6J2KIR4"/>
<dbReference type="KEGG" id="bman:114250932"/>
<sequence>MISQNVLAVVILLTSSTLVLCQRPSFAGSRPIGFPDTPNRTTTVAVGDRFGDDDSTTPRLPIEANGDLELIDRLSKLPVDKQPFWFINWQALEAHRKNPQTHVQRPNGFIDPIMPSQNAATAQANSNAVSSVSSSGSSNSTPTSSSVQSNANAAIGDRFDSDVTNVKPTSTVANKPGAESTVTAEPYSLQWFVNHYSTTTKKTDAKTSR</sequence>
<reference evidence="4" key="1">
    <citation type="submission" date="2025-08" db="UniProtKB">
        <authorList>
            <consortium name="RefSeq"/>
        </authorList>
    </citation>
    <scope>IDENTIFICATION</scope>
    <source>
        <tissue evidence="4">Silk gland</tissue>
    </source>
</reference>
<feature type="compositionally biased region" description="Low complexity" evidence="1">
    <location>
        <begin position="116"/>
        <end position="151"/>
    </location>
</feature>
<name>A0A6J2KIR4_BOMMA</name>
<feature type="chain" id="PRO_5027028667" evidence="2">
    <location>
        <begin position="22"/>
        <end position="209"/>
    </location>
</feature>
<dbReference type="OrthoDB" id="6612236at2759"/>
<dbReference type="GeneID" id="114250932"/>
<evidence type="ECO:0000256" key="2">
    <source>
        <dbReference type="SAM" id="SignalP"/>
    </source>
</evidence>
<proteinExistence type="predicted"/>